<proteinExistence type="predicted"/>
<dbReference type="InterPro" id="IPR036390">
    <property type="entry name" value="WH_DNA-bd_sf"/>
</dbReference>
<dbReference type="PROSITE" id="PS50995">
    <property type="entry name" value="HTH_MARR_2"/>
    <property type="match status" value="1"/>
</dbReference>
<dbReference type="PANTHER" id="PTHR33164:SF99">
    <property type="entry name" value="MARR FAMILY REGULATORY PROTEIN"/>
    <property type="match status" value="1"/>
</dbReference>
<dbReference type="SMART" id="SM00347">
    <property type="entry name" value="HTH_MARR"/>
    <property type="match status" value="1"/>
</dbReference>
<dbReference type="Gene3D" id="1.10.10.10">
    <property type="entry name" value="Winged helix-like DNA-binding domain superfamily/Winged helix DNA-binding domain"/>
    <property type="match status" value="1"/>
</dbReference>
<sequence length="161" mass="17209">MTTTTTRTGYFARLAAERPDVALCRASALIARAADEHAAAQGLGVGQHLVLKMLAAVGPCSQQALSEELRIDRSVMVGVVDGLERSGLVRRERNPKDRRAYAVSITDAGRAALARIEATIPEFLARAFANLTVAEREQLSALLGKLLRDPTRDSGASSPAR</sequence>
<accession>A0A3D9UZM8</accession>
<dbReference type="SUPFAM" id="SSF46785">
    <property type="entry name" value="Winged helix' DNA-binding domain"/>
    <property type="match status" value="1"/>
</dbReference>
<dbReference type="Proteomes" id="UP000256485">
    <property type="component" value="Unassembled WGS sequence"/>
</dbReference>
<dbReference type="GO" id="GO:0006950">
    <property type="term" value="P:response to stress"/>
    <property type="evidence" value="ECO:0007669"/>
    <property type="project" value="TreeGrafter"/>
</dbReference>
<dbReference type="AlphaFoldDB" id="A0A3D9UZM8"/>
<gene>
    <name evidence="2" type="ORF">DFJ64_0040</name>
</gene>
<feature type="domain" description="HTH marR-type" evidence="1">
    <location>
        <begin position="1"/>
        <end position="148"/>
    </location>
</feature>
<protein>
    <submittedName>
        <fullName evidence="2">DNA-binding MarR family transcriptional regulator</fullName>
    </submittedName>
</protein>
<dbReference type="EMBL" id="QTUC01000001">
    <property type="protein sequence ID" value="REF34679.1"/>
    <property type="molecule type" value="Genomic_DNA"/>
</dbReference>
<evidence type="ECO:0000313" key="2">
    <source>
        <dbReference type="EMBL" id="REF34679.1"/>
    </source>
</evidence>
<name>A0A3D9UZM8_THECX</name>
<dbReference type="OrthoDB" id="4826718at2"/>
<dbReference type="InterPro" id="IPR039422">
    <property type="entry name" value="MarR/SlyA-like"/>
</dbReference>
<keyword evidence="3" id="KW-1185">Reference proteome</keyword>
<dbReference type="RefSeq" id="WP_115848597.1">
    <property type="nucleotide sequence ID" value="NZ_QTUC01000001.1"/>
</dbReference>
<dbReference type="PANTHER" id="PTHR33164">
    <property type="entry name" value="TRANSCRIPTIONAL REGULATOR, MARR FAMILY"/>
    <property type="match status" value="1"/>
</dbReference>
<keyword evidence="2" id="KW-0238">DNA-binding</keyword>
<dbReference type="InterPro" id="IPR036388">
    <property type="entry name" value="WH-like_DNA-bd_sf"/>
</dbReference>
<dbReference type="InterPro" id="IPR000835">
    <property type="entry name" value="HTH_MarR-typ"/>
</dbReference>
<dbReference type="GO" id="GO:0003700">
    <property type="term" value="F:DNA-binding transcription factor activity"/>
    <property type="evidence" value="ECO:0007669"/>
    <property type="project" value="InterPro"/>
</dbReference>
<comment type="caution">
    <text evidence="2">The sequence shown here is derived from an EMBL/GenBank/DDBJ whole genome shotgun (WGS) entry which is preliminary data.</text>
</comment>
<dbReference type="Pfam" id="PF12802">
    <property type="entry name" value="MarR_2"/>
    <property type="match status" value="1"/>
</dbReference>
<dbReference type="GO" id="GO:0003677">
    <property type="term" value="F:DNA binding"/>
    <property type="evidence" value="ECO:0007669"/>
    <property type="project" value="UniProtKB-KW"/>
</dbReference>
<evidence type="ECO:0000259" key="1">
    <source>
        <dbReference type="PROSITE" id="PS50995"/>
    </source>
</evidence>
<organism evidence="2 3">
    <name type="scientific">Thermasporomyces composti</name>
    <dbReference type="NCBI Taxonomy" id="696763"/>
    <lineage>
        <taxon>Bacteria</taxon>
        <taxon>Bacillati</taxon>
        <taxon>Actinomycetota</taxon>
        <taxon>Actinomycetes</taxon>
        <taxon>Propionibacteriales</taxon>
        <taxon>Nocardioidaceae</taxon>
        <taxon>Thermasporomyces</taxon>
    </lineage>
</organism>
<reference evidence="2 3" key="1">
    <citation type="submission" date="2018-08" db="EMBL/GenBank/DDBJ databases">
        <title>Sequencing the genomes of 1000 actinobacteria strains.</title>
        <authorList>
            <person name="Klenk H.-P."/>
        </authorList>
    </citation>
    <scope>NUCLEOTIDE SEQUENCE [LARGE SCALE GENOMIC DNA]</scope>
    <source>
        <strain evidence="2 3">DSM 22891</strain>
    </source>
</reference>
<evidence type="ECO:0000313" key="3">
    <source>
        <dbReference type="Proteomes" id="UP000256485"/>
    </source>
</evidence>
<dbReference type="PRINTS" id="PR00598">
    <property type="entry name" value="HTHMARR"/>
</dbReference>